<dbReference type="Gene3D" id="3.90.550.10">
    <property type="entry name" value="Spore Coat Polysaccharide Biosynthesis Protein SpsA, Chain A"/>
    <property type="match status" value="1"/>
</dbReference>
<proteinExistence type="inferred from homology"/>
<feature type="signal peptide" evidence="4">
    <location>
        <begin position="1"/>
        <end position="18"/>
    </location>
</feature>
<gene>
    <name evidence="5" type="ORF">SARC_03156</name>
</gene>
<dbReference type="GO" id="GO:0006487">
    <property type="term" value="P:protein N-linked glycosylation"/>
    <property type="evidence" value="ECO:0007669"/>
    <property type="project" value="TreeGrafter"/>
</dbReference>
<evidence type="ECO:0000313" key="5">
    <source>
        <dbReference type="EMBL" id="KNC84626.1"/>
    </source>
</evidence>
<evidence type="ECO:0000256" key="1">
    <source>
        <dbReference type="ARBA" id="ARBA00005664"/>
    </source>
</evidence>
<name>A0A0L0G6Y5_9EUKA</name>
<keyword evidence="4" id="KW-0732">Signal</keyword>
<dbReference type="SUPFAM" id="SSF53448">
    <property type="entry name" value="Nucleotide-diphospho-sugar transferases"/>
    <property type="match status" value="1"/>
</dbReference>
<dbReference type="Pfam" id="PF05637">
    <property type="entry name" value="Glyco_transf_34"/>
    <property type="match status" value="1"/>
</dbReference>
<dbReference type="GO" id="GO:0016757">
    <property type="term" value="F:glycosyltransferase activity"/>
    <property type="evidence" value="ECO:0007669"/>
    <property type="project" value="UniProtKB-KW"/>
</dbReference>
<evidence type="ECO:0000313" key="6">
    <source>
        <dbReference type="Proteomes" id="UP000054560"/>
    </source>
</evidence>
<evidence type="ECO:0000256" key="2">
    <source>
        <dbReference type="ARBA" id="ARBA00022676"/>
    </source>
</evidence>
<reference evidence="5 6" key="1">
    <citation type="submission" date="2011-02" db="EMBL/GenBank/DDBJ databases">
        <title>The Genome Sequence of Sphaeroforma arctica JP610.</title>
        <authorList>
            <consortium name="The Broad Institute Genome Sequencing Platform"/>
            <person name="Russ C."/>
            <person name="Cuomo C."/>
            <person name="Young S.K."/>
            <person name="Zeng Q."/>
            <person name="Gargeya S."/>
            <person name="Alvarado L."/>
            <person name="Berlin A."/>
            <person name="Chapman S.B."/>
            <person name="Chen Z."/>
            <person name="Freedman E."/>
            <person name="Gellesch M."/>
            <person name="Goldberg J."/>
            <person name="Griggs A."/>
            <person name="Gujja S."/>
            <person name="Heilman E."/>
            <person name="Heiman D."/>
            <person name="Howarth C."/>
            <person name="Mehta T."/>
            <person name="Neiman D."/>
            <person name="Pearson M."/>
            <person name="Roberts A."/>
            <person name="Saif S."/>
            <person name="Shea T."/>
            <person name="Shenoy N."/>
            <person name="Sisk P."/>
            <person name="Stolte C."/>
            <person name="Sykes S."/>
            <person name="White J."/>
            <person name="Yandava C."/>
            <person name="Burger G."/>
            <person name="Gray M.W."/>
            <person name="Holland P.W.H."/>
            <person name="King N."/>
            <person name="Lang F.B.F."/>
            <person name="Roger A.J."/>
            <person name="Ruiz-Trillo I."/>
            <person name="Haas B."/>
            <person name="Nusbaum C."/>
            <person name="Birren B."/>
        </authorList>
    </citation>
    <scope>NUCLEOTIDE SEQUENCE [LARGE SCALE GENOMIC DNA]</scope>
    <source>
        <strain evidence="5 6">JP610</strain>
    </source>
</reference>
<dbReference type="PANTHER" id="PTHR31306:SF4">
    <property type="entry name" value="ALPHA-1,2-GALACTOSYLTRANSFERASE"/>
    <property type="match status" value="1"/>
</dbReference>
<dbReference type="InterPro" id="IPR029044">
    <property type="entry name" value="Nucleotide-diphossugar_trans"/>
</dbReference>
<dbReference type="OrthoDB" id="407658at2759"/>
<evidence type="ECO:0000256" key="4">
    <source>
        <dbReference type="SAM" id="SignalP"/>
    </source>
</evidence>
<evidence type="ECO:0008006" key="7">
    <source>
        <dbReference type="Google" id="ProtNLM"/>
    </source>
</evidence>
<dbReference type="EMBL" id="KQ241751">
    <property type="protein sequence ID" value="KNC84626.1"/>
    <property type="molecule type" value="Genomic_DNA"/>
</dbReference>
<dbReference type="InterPro" id="IPR008630">
    <property type="entry name" value="Glyco_trans_34"/>
</dbReference>
<dbReference type="Proteomes" id="UP000054560">
    <property type="component" value="Unassembled WGS sequence"/>
</dbReference>
<feature type="chain" id="PRO_5005539257" description="Galactosyl transferase GMA12/MNN10 family protein" evidence="4">
    <location>
        <begin position="19"/>
        <end position="438"/>
    </location>
</feature>
<accession>A0A0L0G6Y5</accession>
<dbReference type="GO" id="GO:0000139">
    <property type="term" value="C:Golgi membrane"/>
    <property type="evidence" value="ECO:0007669"/>
    <property type="project" value="TreeGrafter"/>
</dbReference>
<evidence type="ECO:0000256" key="3">
    <source>
        <dbReference type="ARBA" id="ARBA00022679"/>
    </source>
</evidence>
<dbReference type="GeneID" id="25903660"/>
<dbReference type="eggNOG" id="ENOG502S0U6">
    <property type="taxonomic scope" value="Eukaryota"/>
</dbReference>
<dbReference type="RefSeq" id="XP_014158528.1">
    <property type="nucleotide sequence ID" value="XM_014303053.1"/>
</dbReference>
<organism evidence="5 6">
    <name type="scientific">Sphaeroforma arctica JP610</name>
    <dbReference type="NCBI Taxonomy" id="667725"/>
    <lineage>
        <taxon>Eukaryota</taxon>
        <taxon>Ichthyosporea</taxon>
        <taxon>Ichthyophonida</taxon>
        <taxon>Sphaeroforma</taxon>
    </lineage>
</organism>
<protein>
    <recommendedName>
        <fullName evidence="7">Galactosyl transferase GMA12/MNN10 family protein</fullName>
    </recommendedName>
</protein>
<dbReference type="PANTHER" id="PTHR31306">
    <property type="entry name" value="ALPHA-1,6-MANNOSYLTRANSFERASE MNN11-RELATED"/>
    <property type="match status" value="1"/>
</dbReference>
<dbReference type="STRING" id="667725.A0A0L0G6Y5"/>
<sequence length="438" mass="50962">MLTLSYVLLLYHSRWVETDGGLSEIEFEEISRGDGVVELLEANKRRKVVLKQFESWLKFDNPAHSDFALAKGRFVPRSLKYETDGQVFFLIGDSPDDFNKNRAEEYLYSLRKDEYSGNSVASYEVQMEGSDESVLLMEPDKGERWLALYTDGKVTQGTVATPVEEWEVLTEKGEWIPPQRSYMPVELFPDYDIYKFGSSESNRESGDPRRGDAKIAMVTLNTPNIAQYANLAEISQKHYAKKHGYDFYVYRDSTLDWDMERGFWDSAVTWNKVNAVPRHMPDHEWVMWIDSDAVITNLDITLESIIAQGEGKEFLIADDPGGWQLNTGVWFAKNTQWTRDMMQKWWQMPKHQHNMGAEQNQLIKLLNVLDRKKTMWKLYKECDFNCLQDNRFEGVFLIHFMGLWPVDKVKAIRKENVRQGLTDKHDNILIGEGSKDEL</sequence>
<comment type="similarity">
    <text evidence="1">Belongs to the glycosyltransferase 34 family.</text>
</comment>
<keyword evidence="2" id="KW-0328">Glycosyltransferase</keyword>
<keyword evidence="3" id="KW-0808">Transferase</keyword>
<keyword evidence="6" id="KW-1185">Reference proteome</keyword>
<dbReference type="AlphaFoldDB" id="A0A0L0G6Y5"/>